<feature type="compositionally biased region" description="Basic and acidic residues" evidence="1">
    <location>
        <begin position="180"/>
        <end position="206"/>
    </location>
</feature>
<keyword evidence="4" id="KW-1185">Reference proteome</keyword>
<accession>A0ABY7FSN1</accession>
<proteinExistence type="predicted"/>
<dbReference type="EMBL" id="CP111025">
    <property type="protein sequence ID" value="WAR25228.1"/>
    <property type="molecule type" value="Genomic_DNA"/>
</dbReference>
<feature type="compositionally biased region" description="Low complexity" evidence="1">
    <location>
        <begin position="214"/>
        <end position="223"/>
    </location>
</feature>
<feature type="region of interest" description="Disordered" evidence="1">
    <location>
        <begin position="59"/>
        <end position="233"/>
    </location>
</feature>
<organism evidence="2 4">
    <name type="scientific">Mya arenaria</name>
    <name type="common">Soft-shell clam</name>
    <dbReference type="NCBI Taxonomy" id="6604"/>
    <lineage>
        <taxon>Eukaryota</taxon>
        <taxon>Metazoa</taxon>
        <taxon>Spiralia</taxon>
        <taxon>Lophotrochozoa</taxon>
        <taxon>Mollusca</taxon>
        <taxon>Bivalvia</taxon>
        <taxon>Autobranchia</taxon>
        <taxon>Heteroconchia</taxon>
        <taxon>Euheterodonta</taxon>
        <taxon>Imparidentia</taxon>
        <taxon>Neoheterodontei</taxon>
        <taxon>Myida</taxon>
        <taxon>Myoidea</taxon>
        <taxon>Myidae</taxon>
        <taxon>Mya</taxon>
    </lineage>
</organism>
<evidence type="ECO:0000256" key="1">
    <source>
        <dbReference type="SAM" id="MobiDB-lite"/>
    </source>
</evidence>
<evidence type="ECO:0000313" key="2">
    <source>
        <dbReference type="EMBL" id="WAR25228.1"/>
    </source>
</evidence>
<sequence length="332" mass="37642">MHLLCANDFGANDFEASALHICCKLLFSELSYKRKKKGGGAAGKKLNALSKAARKAAVAKKLSKMTKKEKEQYRKGKRNSDSESEFSYRSYVSDGGTRHVARRRRHEDGTYSDEHSYHSSQDEDGEARRRRRRRDREHGADSAHSYYSVVSEGGTRTVRRRRKREDGTYSDSEAFNSDKAGTDSEGGRKGEDDGDYGLDRDDKNSEGESEDSDVSVYSEVSEGGTRHQMQRKRIRDADGNIVGYGEPEPHKPKKKTSNIGDVGEWVGQCVFACSIFIHLLLNTFTLCFTLAPNSREPILKHFNITVLYVENIFQNSLLKKKIFNQLMWPPYV</sequence>
<name>A0ABY7FSN1_MYAAR</name>
<reference evidence="2" key="1">
    <citation type="submission" date="2022-11" db="EMBL/GenBank/DDBJ databases">
        <title>Centuries of genome instability and evolution in soft-shell clam transmissible cancer (bioRxiv).</title>
        <authorList>
            <person name="Hart S.F.M."/>
            <person name="Yonemitsu M.A."/>
            <person name="Giersch R.M."/>
            <person name="Beal B.F."/>
            <person name="Arriagada G."/>
            <person name="Davis B.W."/>
            <person name="Ostrander E.A."/>
            <person name="Goff S.P."/>
            <person name="Metzger M.J."/>
        </authorList>
    </citation>
    <scope>NUCLEOTIDE SEQUENCE</scope>
    <source>
        <strain evidence="2">MELC-2E11</strain>
        <tissue evidence="2">Siphon/mantle</tissue>
    </source>
</reference>
<evidence type="ECO:0000313" key="3">
    <source>
        <dbReference type="EMBL" id="WAR25254.1"/>
    </source>
</evidence>
<dbReference type="EMBL" id="CP111025">
    <property type="protein sequence ID" value="WAR25254.1"/>
    <property type="molecule type" value="Genomic_DNA"/>
</dbReference>
<feature type="compositionally biased region" description="Basic and acidic residues" evidence="1">
    <location>
        <begin position="66"/>
        <end position="81"/>
    </location>
</feature>
<evidence type="ECO:0000313" key="4">
    <source>
        <dbReference type="Proteomes" id="UP001164746"/>
    </source>
</evidence>
<gene>
    <name evidence="2" type="ORF">MAR_010932</name>
    <name evidence="3" type="ORF">MAR_010958</name>
</gene>
<feature type="compositionally biased region" description="Basic and acidic residues" evidence="1">
    <location>
        <begin position="106"/>
        <end position="121"/>
    </location>
</feature>
<protein>
    <submittedName>
        <fullName evidence="2">Uncharacterized protein</fullName>
    </submittedName>
</protein>
<dbReference type="Proteomes" id="UP001164746">
    <property type="component" value="Chromosome 14"/>
</dbReference>